<accession>A0A936NBT9</accession>
<dbReference type="SUPFAM" id="SSF55166">
    <property type="entry name" value="Hedgehog/DD-peptidase"/>
    <property type="match status" value="1"/>
</dbReference>
<keyword evidence="2" id="KW-0645">Protease</keyword>
<dbReference type="InterPro" id="IPR023346">
    <property type="entry name" value="Lysozyme-like_dom_sf"/>
</dbReference>
<dbReference type="AlphaFoldDB" id="A0A936NBT9"/>
<keyword evidence="2" id="KW-0378">Hydrolase</keyword>
<dbReference type="GO" id="GO:0004180">
    <property type="term" value="F:carboxypeptidase activity"/>
    <property type="evidence" value="ECO:0007669"/>
    <property type="project" value="UniProtKB-KW"/>
</dbReference>
<evidence type="ECO:0000313" key="2">
    <source>
        <dbReference type="EMBL" id="MBK9296791.1"/>
    </source>
</evidence>
<dbReference type="Pfam" id="PF18896">
    <property type="entry name" value="SLT_3"/>
    <property type="match status" value="1"/>
</dbReference>
<evidence type="ECO:0000313" key="3">
    <source>
        <dbReference type="Proteomes" id="UP000727993"/>
    </source>
</evidence>
<dbReference type="Proteomes" id="UP000727993">
    <property type="component" value="Unassembled WGS sequence"/>
</dbReference>
<organism evidence="2 3">
    <name type="scientific">Candidatus Neomicrothrix subdominans</name>
    <dbReference type="NCBI Taxonomy" id="2954438"/>
    <lineage>
        <taxon>Bacteria</taxon>
        <taxon>Bacillati</taxon>
        <taxon>Actinomycetota</taxon>
        <taxon>Acidimicrobiia</taxon>
        <taxon>Acidimicrobiales</taxon>
        <taxon>Microthrixaceae</taxon>
        <taxon>Candidatus Neomicrothrix</taxon>
    </lineage>
</organism>
<reference evidence="2 3" key="1">
    <citation type="submission" date="2020-10" db="EMBL/GenBank/DDBJ databases">
        <title>Connecting structure to function with the recovery of over 1000 high-quality activated sludge metagenome-assembled genomes encoding full-length rRNA genes using long-read sequencing.</title>
        <authorList>
            <person name="Singleton C.M."/>
            <person name="Petriglieri F."/>
            <person name="Kristensen J.M."/>
            <person name="Kirkegaard R.H."/>
            <person name="Michaelsen T.Y."/>
            <person name="Andersen M.H."/>
            <person name="Karst S.M."/>
            <person name="Dueholm M.S."/>
            <person name="Nielsen P.H."/>
            <person name="Albertsen M."/>
        </authorList>
    </citation>
    <scope>NUCLEOTIDE SEQUENCE [LARGE SCALE GENOMIC DNA]</scope>
    <source>
        <strain evidence="2">Lyne_18-Q3-R50-59_MAXAC.006</strain>
    </source>
</reference>
<dbReference type="InterPro" id="IPR009045">
    <property type="entry name" value="Zn_M74/Hedgehog-like"/>
</dbReference>
<protein>
    <submittedName>
        <fullName evidence="2">D-alanyl-D-alanine carboxypeptidase family protein</fullName>
    </submittedName>
</protein>
<gene>
    <name evidence="2" type="ORF">IPN02_08100</name>
</gene>
<sequence length="344" mass="35883">MKFLAAVIAMVVLGGGAMMGMGYSQQSAAAASAAGGVSCVLPPGQGLPAVGPWPDTLDAVHVAQVAAAAGFTGPDLTIAVAVASAESSHRPHLTNQNTDKHRSVDYGLWQINGYYHPEQMATGDWANPWDNARMAHSIWEESQSWGGGWGSWVTWKKGLHTKYMAQATAAVAQLTKLGSDAGTCLPGPAGEGGAAMPGGPTECAAVSGGVPENQTVPVRHRRGTTTVNRCLAANVAALFNAAQGAGLPLGGGGYRDPAGQIRTRRANCGTSNYDIYQKPSTACSPPTARPGTSMHERGLAIDFTCGDGTVRLGDQCSRWLLANSKRFGLTNWPVESWHWSTNGR</sequence>
<dbReference type="CDD" id="cd14814">
    <property type="entry name" value="Peptidase_M15"/>
    <property type="match status" value="1"/>
</dbReference>
<dbReference type="Gene3D" id="1.10.530.10">
    <property type="match status" value="1"/>
</dbReference>
<keyword evidence="2" id="KW-0121">Carboxypeptidase</keyword>
<comment type="caution">
    <text evidence="2">The sequence shown here is derived from an EMBL/GenBank/DDBJ whole genome shotgun (WGS) entry which is preliminary data.</text>
</comment>
<dbReference type="InterPro" id="IPR043992">
    <property type="entry name" value="SLT_3"/>
</dbReference>
<dbReference type="EMBL" id="JADJZA010000006">
    <property type="protein sequence ID" value="MBK9296791.1"/>
    <property type="molecule type" value="Genomic_DNA"/>
</dbReference>
<dbReference type="Gene3D" id="3.30.1380.10">
    <property type="match status" value="1"/>
</dbReference>
<evidence type="ECO:0000259" key="1">
    <source>
        <dbReference type="Pfam" id="PF18896"/>
    </source>
</evidence>
<name>A0A936NBT9_9ACTN</name>
<feature type="domain" description="Transglycosylase SLT" evidence="1">
    <location>
        <begin position="63"/>
        <end position="146"/>
    </location>
</feature>
<proteinExistence type="predicted"/>
<dbReference type="SUPFAM" id="SSF53955">
    <property type="entry name" value="Lysozyme-like"/>
    <property type="match status" value="1"/>
</dbReference>